<sequence>MIRINLVLLLAVLASAVYLVGVQYDSRRLFTELDKSRAEARRLETEFQRLQVEKRAQATPARVEKLAREKLQMRQATPAITTYVTYSGPAATTAPQAAFPAAAASQEGMP</sequence>
<name>A0A1P8KDM2_9BURK</name>
<keyword evidence="3 8" id="KW-0132">Cell division</keyword>
<evidence type="ECO:0000256" key="9">
    <source>
        <dbReference type="NCBIfam" id="TIGR02209"/>
    </source>
</evidence>
<dbReference type="GO" id="GO:0043093">
    <property type="term" value="P:FtsZ-dependent cytokinesis"/>
    <property type="evidence" value="ECO:0007669"/>
    <property type="project" value="UniProtKB-UniRule"/>
</dbReference>
<feature type="coiled-coil region" evidence="10">
    <location>
        <begin position="26"/>
        <end position="53"/>
    </location>
</feature>
<dbReference type="PANTHER" id="PTHR37479:SF1">
    <property type="entry name" value="CELL DIVISION PROTEIN FTSL"/>
    <property type="match status" value="1"/>
</dbReference>
<dbReference type="AlphaFoldDB" id="A0A1P8KDM2"/>
<comment type="subunit">
    <text evidence="8">Part of a complex composed of FtsB, FtsL and FtsQ.</text>
</comment>
<evidence type="ECO:0000256" key="1">
    <source>
        <dbReference type="ARBA" id="ARBA00004401"/>
    </source>
</evidence>
<organism evidence="11 12">
    <name type="scientific">Rhodoferax saidenbachensis</name>
    <dbReference type="NCBI Taxonomy" id="1484693"/>
    <lineage>
        <taxon>Bacteria</taxon>
        <taxon>Pseudomonadati</taxon>
        <taxon>Pseudomonadota</taxon>
        <taxon>Betaproteobacteria</taxon>
        <taxon>Burkholderiales</taxon>
        <taxon>Comamonadaceae</taxon>
        <taxon>Rhodoferax</taxon>
    </lineage>
</organism>
<dbReference type="GO" id="GO:0005886">
    <property type="term" value="C:plasma membrane"/>
    <property type="evidence" value="ECO:0007669"/>
    <property type="project" value="UniProtKB-SubCell"/>
</dbReference>
<keyword evidence="8" id="KW-0997">Cell inner membrane</keyword>
<keyword evidence="7 8" id="KW-0131">Cell cycle</keyword>
<dbReference type="STRING" id="1484693.RS694_17240"/>
<proteinExistence type="inferred from homology"/>
<evidence type="ECO:0000256" key="10">
    <source>
        <dbReference type="SAM" id="Coils"/>
    </source>
</evidence>
<comment type="similarity">
    <text evidence="8">Belongs to the FtsL family.</text>
</comment>
<dbReference type="PANTHER" id="PTHR37479">
    <property type="entry name" value="CELL DIVISION PROTEIN FTSL"/>
    <property type="match status" value="1"/>
</dbReference>
<dbReference type="EMBL" id="CP019239">
    <property type="protein sequence ID" value="APW44104.1"/>
    <property type="molecule type" value="Genomic_DNA"/>
</dbReference>
<evidence type="ECO:0000256" key="4">
    <source>
        <dbReference type="ARBA" id="ARBA00022692"/>
    </source>
</evidence>
<keyword evidence="5 8" id="KW-1133">Transmembrane helix</keyword>
<keyword evidence="4 8" id="KW-0812">Transmembrane</keyword>
<dbReference type="RefSeq" id="WP_029707813.1">
    <property type="nucleotide sequence ID" value="NZ_CP019239.1"/>
</dbReference>
<evidence type="ECO:0000256" key="7">
    <source>
        <dbReference type="ARBA" id="ARBA00023306"/>
    </source>
</evidence>
<keyword evidence="6 8" id="KW-0472">Membrane</keyword>
<evidence type="ECO:0000256" key="8">
    <source>
        <dbReference type="HAMAP-Rule" id="MF_00910"/>
    </source>
</evidence>
<evidence type="ECO:0000256" key="2">
    <source>
        <dbReference type="ARBA" id="ARBA00022475"/>
    </source>
</evidence>
<gene>
    <name evidence="8" type="primary">ftsL</name>
    <name evidence="11" type="ORF">RS694_17240</name>
</gene>
<keyword evidence="12" id="KW-1185">Reference proteome</keyword>
<evidence type="ECO:0000313" key="11">
    <source>
        <dbReference type="EMBL" id="APW44104.1"/>
    </source>
</evidence>
<dbReference type="NCBIfam" id="TIGR02209">
    <property type="entry name" value="ftsL_broad"/>
    <property type="match status" value="1"/>
</dbReference>
<dbReference type="InterPro" id="IPR011922">
    <property type="entry name" value="Cell_div_FtsL"/>
</dbReference>
<dbReference type="eggNOG" id="COG3116">
    <property type="taxonomic scope" value="Bacteria"/>
</dbReference>
<evidence type="ECO:0000313" key="12">
    <source>
        <dbReference type="Proteomes" id="UP000186110"/>
    </source>
</evidence>
<evidence type="ECO:0000256" key="6">
    <source>
        <dbReference type="ARBA" id="ARBA00023136"/>
    </source>
</evidence>
<accession>A0A1P8KDM2</accession>
<dbReference type="Proteomes" id="UP000186110">
    <property type="component" value="Chromosome"/>
</dbReference>
<dbReference type="HAMAP" id="MF_00910">
    <property type="entry name" value="FtsL"/>
    <property type="match status" value="1"/>
</dbReference>
<dbReference type="Pfam" id="PF04999">
    <property type="entry name" value="FtsL"/>
    <property type="match status" value="1"/>
</dbReference>
<protein>
    <recommendedName>
        <fullName evidence="8 9">Cell division protein FtsL</fullName>
    </recommendedName>
</protein>
<dbReference type="GO" id="GO:0032153">
    <property type="term" value="C:cell division site"/>
    <property type="evidence" value="ECO:0007669"/>
    <property type="project" value="UniProtKB-UniRule"/>
</dbReference>
<keyword evidence="10" id="KW-0175">Coiled coil</keyword>
<comment type="function">
    <text evidence="8">Essential cell division protein. May link together the upstream cell division proteins, which are predominantly cytoplasmic, with the downstream cell division proteins, which are predominantly periplasmic.</text>
</comment>
<keyword evidence="2 8" id="KW-1003">Cell membrane</keyword>
<evidence type="ECO:0000256" key="5">
    <source>
        <dbReference type="ARBA" id="ARBA00022989"/>
    </source>
</evidence>
<dbReference type="KEGG" id="rsb:RS694_17240"/>
<comment type="subcellular location">
    <subcellularLocation>
        <location evidence="8">Cell inner membrane</location>
        <topology evidence="8">Single-pass type II membrane protein</topology>
    </subcellularLocation>
    <subcellularLocation>
        <location evidence="1">Cell membrane</location>
        <topology evidence="1">Single-pass type II membrane protein</topology>
    </subcellularLocation>
    <text evidence="8">Localizes to the division septum where it forms a ring structure.</text>
</comment>
<evidence type="ECO:0000256" key="3">
    <source>
        <dbReference type="ARBA" id="ARBA00022618"/>
    </source>
</evidence>
<reference evidence="11 12" key="1">
    <citation type="submission" date="2017-01" db="EMBL/GenBank/DDBJ databases">
        <authorList>
            <person name="Mah S.A."/>
            <person name="Swanson W.J."/>
            <person name="Moy G.W."/>
            <person name="Vacquier V.D."/>
        </authorList>
    </citation>
    <scope>NUCLEOTIDE SEQUENCE [LARGE SCALE GENOMIC DNA]</scope>
    <source>
        <strain evidence="11 12">DSM 22694</strain>
    </source>
</reference>